<gene>
    <name evidence="1" type="ORF">MERR_LOCUS28713</name>
</gene>
<evidence type="ECO:0000313" key="2">
    <source>
        <dbReference type="Proteomes" id="UP000467841"/>
    </source>
</evidence>
<dbReference type="EMBL" id="CACVBM020001247">
    <property type="protein sequence ID" value="CAA7041478.1"/>
    <property type="molecule type" value="Genomic_DNA"/>
</dbReference>
<accession>A0A6D2JNL3</accession>
<protein>
    <submittedName>
        <fullName evidence="1">Uncharacterized protein</fullName>
    </submittedName>
</protein>
<keyword evidence="2" id="KW-1185">Reference proteome</keyword>
<organism evidence="1 2">
    <name type="scientific">Microthlaspi erraticum</name>
    <dbReference type="NCBI Taxonomy" id="1685480"/>
    <lineage>
        <taxon>Eukaryota</taxon>
        <taxon>Viridiplantae</taxon>
        <taxon>Streptophyta</taxon>
        <taxon>Embryophyta</taxon>
        <taxon>Tracheophyta</taxon>
        <taxon>Spermatophyta</taxon>
        <taxon>Magnoliopsida</taxon>
        <taxon>eudicotyledons</taxon>
        <taxon>Gunneridae</taxon>
        <taxon>Pentapetalae</taxon>
        <taxon>rosids</taxon>
        <taxon>malvids</taxon>
        <taxon>Brassicales</taxon>
        <taxon>Brassicaceae</taxon>
        <taxon>Coluteocarpeae</taxon>
        <taxon>Microthlaspi</taxon>
    </lineage>
</organism>
<reference evidence="1" key="1">
    <citation type="submission" date="2020-01" db="EMBL/GenBank/DDBJ databases">
        <authorList>
            <person name="Mishra B."/>
        </authorList>
    </citation>
    <scope>NUCLEOTIDE SEQUENCE [LARGE SCALE GENOMIC DNA]</scope>
</reference>
<sequence length="90" mass="9857">MTMAPSIGPFSKLLGSCLIGPFKMTISSLILSSWNEWLHPIGSFLKLLDHSYHLQVAGVVIPLLHPPLSFRGGFLTFPLPEGFVPVVLEN</sequence>
<proteinExistence type="predicted"/>
<name>A0A6D2JNL3_9BRAS</name>
<evidence type="ECO:0000313" key="1">
    <source>
        <dbReference type="EMBL" id="CAA7041478.1"/>
    </source>
</evidence>
<comment type="caution">
    <text evidence="1">The sequence shown here is derived from an EMBL/GenBank/DDBJ whole genome shotgun (WGS) entry which is preliminary data.</text>
</comment>
<dbReference type="Proteomes" id="UP000467841">
    <property type="component" value="Unassembled WGS sequence"/>
</dbReference>
<dbReference type="AlphaFoldDB" id="A0A6D2JNL3"/>